<feature type="domain" description="LysM" evidence="3">
    <location>
        <begin position="56"/>
        <end position="100"/>
    </location>
</feature>
<dbReference type="Pfam" id="PF00704">
    <property type="entry name" value="Glyco_hydro_18"/>
    <property type="match status" value="1"/>
</dbReference>
<dbReference type="InterPro" id="IPR036779">
    <property type="entry name" value="LysM_dom_sf"/>
</dbReference>
<dbReference type="InterPro" id="IPR041704">
    <property type="entry name" value="CFLE_GH18"/>
</dbReference>
<organism evidence="5 6">
    <name type="scientific">Thermoflavimicrobium daqui</name>
    <dbReference type="NCBI Taxonomy" id="2137476"/>
    <lineage>
        <taxon>Bacteria</taxon>
        <taxon>Bacillati</taxon>
        <taxon>Bacillota</taxon>
        <taxon>Bacilli</taxon>
        <taxon>Bacillales</taxon>
        <taxon>Thermoactinomycetaceae</taxon>
        <taxon>Thermoflavimicrobium</taxon>
    </lineage>
</organism>
<evidence type="ECO:0000313" key="6">
    <source>
        <dbReference type="Proteomes" id="UP000251213"/>
    </source>
</evidence>
<evidence type="ECO:0000259" key="3">
    <source>
        <dbReference type="PROSITE" id="PS51782"/>
    </source>
</evidence>
<dbReference type="Gene3D" id="3.10.50.10">
    <property type="match status" value="1"/>
</dbReference>
<dbReference type="InterPro" id="IPR029070">
    <property type="entry name" value="Chitinase_insertion_sf"/>
</dbReference>
<accession>A0A364K223</accession>
<evidence type="ECO:0000256" key="1">
    <source>
        <dbReference type="ARBA" id="ARBA00022801"/>
    </source>
</evidence>
<evidence type="ECO:0000259" key="4">
    <source>
        <dbReference type="PROSITE" id="PS51910"/>
    </source>
</evidence>
<dbReference type="SMART" id="SM00636">
    <property type="entry name" value="Glyco_18"/>
    <property type="match status" value="1"/>
</dbReference>
<dbReference type="PANTHER" id="PTHR46066:SF2">
    <property type="entry name" value="CHITINASE DOMAIN-CONTAINING PROTEIN 1"/>
    <property type="match status" value="1"/>
</dbReference>
<dbReference type="OrthoDB" id="9769314at2"/>
<keyword evidence="6" id="KW-1185">Reference proteome</keyword>
<dbReference type="GO" id="GO:0070492">
    <property type="term" value="F:oligosaccharide binding"/>
    <property type="evidence" value="ECO:0007669"/>
    <property type="project" value="TreeGrafter"/>
</dbReference>
<dbReference type="Pfam" id="PF01476">
    <property type="entry name" value="LysM"/>
    <property type="match status" value="2"/>
</dbReference>
<dbReference type="Gene3D" id="3.10.350.10">
    <property type="entry name" value="LysM domain"/>
    <property type="match status" value="2"/>
</dbReference>
<dbReference type="GO" id="GO:0008061">
    <property type="term" value="F:chitin binding"/>
    <property type="evidence" value="ECO:0007669"/>
    <property type="project" value="InterPro"/>
</dbReference>
<dbReference type="InterPro" id="IPR018392">
    <property type="entry name" value="LysM"/>
</dbReference>
<feature type="domain" description="LysM" evidence="3">
    <location>
        <begin position="5"/>
        <end position="48"/>
    </location>
</feature>
<dbReference type="EMBL" id="QJKK01000010">
    <property type="protein sequence ID" value="RAL22071.1"/>
    <property type="molecule type" value="Genomic_DNA"/>
</dbReference>
<dbReference type="InterPro" id="IPR001223">
    <property type="entry name" value="Glyco_hydro18_cat"/>
</dbReference>
<dbReference type="InterPro" id="IPR011583">
    <property type="entry name" value="Chitinase_II/V-like_cat"/>
</dbReference>
<protein>
    <submittedName>
        <fullName evidence="5">Chitinase</fullName>
    </submittedName>
</protein>
<dbReference type="PROSITE" id="PS51782">
    <property type="entry name" value="LYSM"/>
    <property type="match status" value="2"/>
</dbReference>
<reference evidence="5 6" key="2">
    <citation type="submission" date="2018-06" db="EMBL/GenBank/DDBJ databases">
        <authorList>
            <person name="Zhirakovskaya E."/>
        </authorList>
    </citation>
    <scope>NUCLEOTIDE SEQUENCE [LARGE SCALE GENOMIC DNA]</scope>
    <source>
        <strain evidence="5 6">FBKL4.011</strain>
    </source>
</reference>
<feature type="domain" description="GH18" evidence="4">
    <location>
        <begin position="108"/>
        <end position="426"/>
    </location>
</feature>
<dbReference type="Proteomes" id="UP000251213">
    <property type="component" value="Unassembled WGS sequence"/>
</dbReference>
<sequence length="426" mass="49202">MMRMAIYSVKSGDTLWSISQKTGVSIQTIRRVNGLVSEALVPGLGLYIPDQGLPERFYQVRSGDTFWTIAQRFNTRVETLIQANPQIQPNRLRGGERLRILTPNKFRMDTLGFVDAFSPTSFLRMIDQIAPHLTYLAIFTYSFRSDGTLIPVDDARLISESRRYGVKPLMVLSNLVGATFVPELAEQVIVNENVRRTLIQNVVRTLGEKGYAGVSIDFEFVPPNRRNEFTNFLRELKEAMGERILHINAHAKTADNPTNRLVGFLDYRAIGRVVDIMAVMTIDYGFSKGPPDPIAPTWWVEQVINYAISQVNRRKLMIGIPLYGYDWRLPYTPNTVADTLSANRAQNLAIRNRVSIQYDWDLESPWYQYQQEDVWHRVWFEDIRSLVAKYRLVEIYNLLGVTYWQLGFAFPQNWAYLEKNIELLTR</sequence>
<dbReference type="GO" id="GO:0016798">
    <property type="term" value="F:hydrolase activity, acting on glycosyl bonds"/>
    <property type="evidence" value="ECO:0007669"/>
    <property type="project" value="UniProtKB-KW"/>
</dbReference>
<dbReference type="SMART" id="SM00257">
    <property type="entry name" value="LysM"/>
    <property type="match status" value="2"/>
</dbReference>
<keyword evidence="2" id="KW-0326">Glycosidase</keyword>
<dbReference type="GO" id="GO:0012505">
    <property type="term" value="C:endomembrane system"/>
    <property type="evidence" value="ECO:0007669"/>
    <property type="project" value="TreeGrafter"/>
</dbReference>
<proteinExistence type="predicted"/>
<keyword evidence="1" id="KW-0378">Hydrolase</keyword>
<dbReference type="SUPFAM" id="SSF51445">
    <property type="entry name" value="(Trans)glycosidases"/>
    <property type="match status" value="1"/>
</dbReference>
<dbReference type="InterPro" id="IPR017853">
    <property type="entry name" value="GH"/>
</dbReference>
<dbReference type="AlphaFoldDB" id="A0A364K223"/>
<dbReference type="PROSITE" id="PS51910">
    <property type="entry name" value="GH18_2"/>
    <property type="match status" value="1"/>
</dbReference>
<evidence type="ECO:0000256" key="2">
    <source>
        <dbReference type="ARBA" id="ARBA00023295"/>
    </source>
</evidence>
<dbReference type="GO" id="GO:0005975">
    <property type="term" value="P:carbohydrate metabolic process"/>
    <property type="evidence" value="ECO:0007669"/>
    <property type="project" value="InterPro"/>
</dbReference>
<gene>
    <name evidence="5" type="ORF">DL897_14850</name>
</gene>
<dbReference type="CDD" id="cd02874">
    <property type="entry name" value="GH18_CFLE_spore_hydrolase"/>
    <property type="match status" value="1"/>
</dbReference>
<dbReference type="PANTHER" id="PTHR46066">
    <property type="entry name" value="CHITINASE DOMAIN-CONTAINING PROTEIN 1 FAMILY MEMBER"/>
    <property type="match status" value="1"/>
</dbReference>
<dbReference type="Gene3D" id="3.20.20.80">
    <property type="entry name" value="Glycosidases"/>
    <property type="match status" value="1"/>
</dbReference>
<comment type="caution">
    <text evidence="5">The sequence shown here is derived from an EMBL/GenBank/DDBJ whole genome shotgun (WGS) entry which is preliminary data.</text>
</comment>
<evidence type="ECO:0000313" key="5">
    <source>
        <dbReference type="EMBL" id="RAL22071.1"/>
    </source>
</evidence>
<reference evidence="5 6" key="1">
    <citation type="submission" date="2018-06" db="EMBL/GenBank/DDBJ databases">
        <title>Thermoflavimicrobium daqus sp. nov., a thermophilic microbe isolated from Moutai-flavour Daqu.</title>
        <authorList>
            <person name="Wang X."/>
            <person name="Zhou H."/>
        </authorList>
    </citation>
    <scope>NUCLEOTIDE SEQUENCE [LARGE SCALE GENOMIC DNA]</scope>
    <source>
        <strain evidence="5 6">FBKL4.011</strain>
    </source>
</reference>
<dbReference type="SUPFAM" id="SSF54106">
    <property type="entry name" value="LysM domain"/>
    <property type="match status" value="2"/>
</dbReference>
<dbReference type="CDD" id="cd00118">
    <property type="entry name" value="LysM"/>
    <property type="match status" value="2"/>
</dbReference>
<name>A0A364K223_9BACL</name>